<accession>A0A2K3KAH3</accession>
<dbReference type="EMBL" id="ASHM01154032">
    <property type="protein sequence ID" value="PNX63274.1"/>
    <property type="molecule type" value="Genomic_DNA"/>
</dbReference>
<evidence type="ECO:0000259" key="1">
    <source>
        <dbReference type="Pfam" id="PF22936"/>
    </source>
</evidence>
<dbReference type="Pfam" id="PF22936">
    <property type="entry name" value="Pol_BBD"/>
    <property type="match status" value="1"/>
</dbReference>
<evidence type="ECO:0000313" key="2">
    <source>
        <dbReference type="EMBL" id="PNX63274.1"/>
    </source>
</evidence>
<evidence type="ECO:0000313" key="3">
    <source>
        <dbReference type="Proteomes" id="UP000236291"/>
    </source>
</evidence>
<dbReference type="Proteomes" id="UP000236291">
    <property type="component" value="Unassembled WGS sequence"/>
</dbReference>
<feature type="domain" description="Retrovirus-related Pol polyprotein from transposon TNT 1-94-like beta-barrel" evidence="1">
    <location>
        <begin position="42"/>
        <end position="99"/>
    </location>
</feature>
<reference evidence="2 3" key="1">
    <citation type="journal article" date="2014" name="Am. J. Bot.">
        <title>Genome assembly and annotation for red clover (Trifolium pratense; Fabaceae).</title>
        <authorList>
            <person name="Istvanek J."/>
            <person name="Jaros M."/>
            <person name="Krenek A."/>
            <person name="Repkova J."/>
        </authorList>
    </citation>
    <scope>NUCLEOTIDE SEQUENCE [LARGE SCALE GENOMIC DNA]</scope>
    <source>
        <strain evidence="3">cv. Tatra</strain>
        <tissue evidence="2">Young leaves</tissue>
    </source>
</reference>
<name>A0A2K3KAH3_TRIPR</name>
<organism evidence="2 3">
    <name type="scientific">Trifolium pratense</name>
    <name type="common">Red clover</name>
    <dbReference type="NCBI Taxonomy" id="57577"/>
    <lineage>
        <taxon>Eukaryota</taxon>
        <taxon>Viridiplantae</taxon>
        <taxon>Streptophyta</taxon>
        <taxon>Embryophyta</taxon>
        <taxon>Tracheophyta</taxon>
        <taxon>Spermatophyta</taxon>
        <taxon>Magnoliopsida</taxon>
        <taxon>eudicotyledons</taxon>
        <taxon>Gunneridae</taxon>
        <taxon>Pentapetalae</taxon>
        <taxon>rosids</taxon>
        <taxon>fabids</taxon>
        <taxon>Fabales</taxon>
        <taxon>Fabaceae</taxon>
        <taxon>Papilionoideae</taxon>
        <taxon>50 kb inversion clade</taxon>
        <taxon>NPAAA clade</taxon>
        <taxon>Hologalegina</taxon>
        <taxon>IRL clade</taxon>
        <taxon>Trifolieae</taxon>
        <taxon>Trifolium</taxon>
    </lineage>
</organism>
<dbReference type="AlphaFoldDB" id="A0A2K3KAH3"/>
<feature type="non-terminal residue" evidence="2">
    <location>
        <position position="1"/>
    </location>
</feature>
<gene>
    <name evidence="2" type="ORF">L195_g061545</name>
</gene>
<proteinExistence type="predicted"/>
<reference evidence="2 3" key="2">
    <citation type="journal article" date="2017" name="Front. Plant Sci.">
        <title>Gene Classification and Mining of Molecular Markers Useful in Red Clover (Trifolium pratense) Breeding.</title>
        <authorList>
            <person name="Istvanek J."/>
            <person name="Dluhosova J."/>
            <person name="Dluhos P."/>
            <person name="Patkova L."/>
            <person name="Nedelnik J."/>
            <person name="Repkova J."/>
        </authorList>
    </citation>
    <scope>NUCLEOTIDE SEQUENCE [LARGE SCALE GENOMIC DNA]</scope>
    <source>
        <strain evidence="3">cv. Tatra</strain>
        <tissue evidence="2">Young leaves</tissue>
    </source>
</reference>
<sequence>HFADECWYKKDQQEANVAEESDAKAVLMMATIGDESEKSEEWFLDSGCSNHMTPHREWFISFDASKKTNIKLADSRKLAAEGTSNIVIRGKTGNKVILKMYFMFLR</sequence>
<dbReference type="InterPro" id="IPR054722">
    <property type="entry name" value="PolX-like_BBD"/>
</dbReference>
<comment type="caution">
    <text evidence="2">The sequence shown here is derived from an EMBL/GenBank/DDBJ whole genome shotgun (WGS) entry which is preliminary data.</text>
</comment>
<protein>
    <submittedName>
        <fullName evidence="2">Retrovirus-related Pol polyprotein from transposon TNT 1-94</fullName>
    </submittedName>
</protein>